<evidence type="ECO:0000256" key="1">
    <source>
        <dbReference type="SAM" id="MobiDB-lite"/>
    </source>
</evidence>
<reference evidence="2" key="1">
    <citation type="submission" date="2023-08" db="EMBL/GenBank/DDBJ databases">
        <title>Chromosome-level Genome Assembly of mud carp (Cirrhinus molitorella).</title>
        <authorList>
            <person name="Liu H."/>
        </authorList>
    </citation>
    <scope>NUCLEOTIDE SEQUENCE</scope>
    <source>
        <strain evidence="2">Prfri</strain>
        <tissue evidence="2">Muscle</tissue>
    </source>
</reference>
<organism evidence="2 3">
    <name type="scientific">Cirrhinus molitorella</name>
    <name type="common">mud carp</name>
    <dbReference type="NCBI Taxonomy" id="172907"/>
    <lineage>
        <taxon>Eukaryota</taxon>
        <taxon>Metazoa</taxon>
        <taxon>Chordata</taxon>
        <taxon>Craniata</taxon>
        <taxon>Vertebrata</taxon>
        <taxon>Euteleostomi</taxon>
        <taxon>Actinopterygii</taxon>
        <taxon>Neopterygii</taxon>
        <taxon>Teleostei</taxon>
        <taxon>Ostariophysi</taxon>
        <taxon>Cypriniformes</taxon>
        <taxon>Cyprinidae</taxon>
        <taxon>Labeoninae</taxon>
        <taxon>Labeonini</taxon>
        <taxon>Cirrhinus</taxon>
    </lineage>
</organism>
<protein>
    <submittedName>
        <fullName evidence="2">Uncharacterized protein</fullName>
    </submittedName>
</protein>
<proteinExistence type="predicted"/>
<feature type="region of interest" description="Disordered" evidence="1">
    <location>
        <begin position="1"/>
        <end position="30"/>
    </location>
</feature>
<feature type="compositionally biased region" description="Low complexity" evidence="1">
    <location>
        <begin position="71"/>
        <end position="82"/>
    </location>
</feature>
<evidence type="ECO:0000313" key="3">
    <source>
        <dbReference type="Proteomes" id="UP001187343"/>
    </source>
</evidence>
<sequence length="125" mass="14198">MDMMCRSRAMGQDEPVLKARRKSVTLSRGEQEKAGNINVWLKSAQHVKPPQLRLCGSRQNPDGASERRRSSSSSPSSSSSSRLFLAGVTERHKTFLRILSAPLKAFGQWFVIFRRLECDQEFSER</sequence>
<gene>
    <name evidence="2" type="ORF">Q8A67_002866</name>
</gene>
<dbReference type="AlphaFoldDB" id="A0AA88TWF3"/>
<dbReference type="EMBL" id="JAUYZG010000002">
    <property type="protein sequence ID" value="KAK2914467.1"/>
    <property type="molecule type" value="Genomic_DNA"/>
</dbReference>
<evidence type="ECO:0000313" key="2">
    <source>
        <dbReference type="EMBL" id="KAK2914467.1"/>
    </source>
</evidence>
<keyword evidence="3" id="KW-1185">Reference proteome</keyword>
<feature type="region of interest" description="Disordered" evidence="1">
    <location>
        <begin position="51"/>
        <end position="83"/>
    </location>
</feature>
<dbReference type="Proteomes" id="UP001187343">
    <property type="component" value="Unassembled WGS sequence"/>
</dbReference>
<comment type="caution">
    <text evidence="2">The sequence shown here is derived from an EMBL/GenBank/DDBJ whole genome shotgun (WGS) entry which is preliminary data.</text>
</comment>
<accession>A0AA88TWF3</accession>
<name>A0AA88TWF3_9TELE</name>